<feature type="region of interest" description="Disordered" evidence="3">
    <location>
        <begin position="1"/>
        <end position="21"/>
    </location>
</feature>
<feature type="region of interest" description="Disordered" evidence="3">
    <location>
        <begin position="530"/>
        <end position="553"/>
    </location>
</feature>
<reference evidence="6" key="1">
    <citation type="submission" date="2016-11" db="EMBL/GenBank/DDBJ databases">
        <authorList>
            <person name="Guldener U."/>
        </authorList>
    </citation>
    <scope>NUCLEOTIDE SEQUENCE [LARGE SCALE GENOMIC DNA]</scope>
</reference>
<dbReference type="OrthoDB" id="1748564at2759"/>
<feature type="compositionally biased region" description="Polar residues" evidence="3">
    <location>
        <begin position="1"/>
        <end position="18"/>
    </location>
</feature>
<proteinExistence type="predicted"/>
<feature type="compositionally biased region" description="Acidic residues" evidence="3">
    <location>
        <begin position="530"/>
        <end position="545"/>
    </location>
</feature>
<evidence type="ECO:0000256" key="1">
    <source>
        <dbReference type="ARBA" id="ARBA00023054"/>
    </source>
</evidence>
<dbReference type="Pfam" id="PF25555">
    <property type="entry name" value="RAB3A-like_C"/>
    <property type="match status" value="1"/>
</dbReference>
<accession>A0A1L0CKT7</accession>
<dbReference type="InterPro" id="IPR009449">
    <property type="entry name" value="Sec2_N"/>
</dbReference>
<keyword evidence="6" id="KW-1185">Reference proteome</keyword>
<evidence type="ECO:0000256" key="3">
    <source>
        <dbReference type="SAM" id="MobiDB-lite"/>
    </source>
</evidence>
<dbReference type="InterPro" id="IPR040351">
    <property type="entry name" value="RAB3IL/RAB3IP/Sec2"/>
</dbReference>
<dbReference type="SUPFAM" id="SSF144284">
    <property type="entry name" value="Sec2 N-terminal region"/>
    <property type="match status" value="1"/>
</dbReference>
<evidence type="ECO:0000259" key="4">
    <source>
        <dbReference type="Pfam" id="PF06428"/>
    </source>
</evidence>
<evidence type="ECO:0000313" key="5">
    <source>
        <dbReference type="EMBL" id="SGZ39009.1"/>
    </source>
</evidence>
<evidence type="ECO:0000313" key="6">
    <source>
        <dbReference type="Proteomes" id="UP000183365"/>
    </source>
</evidence>
<organism evidence="5 6">
    <name type="scientific">Hanseniaspora guilliermondii</name>
    <dbReference type="NCBI Taxonomy" id="56406"/>
    <lineage>
        <taxon>Eukaryota</taxon>
        <taxon>Fungi</taxon>
        <taxon>Dikarya</taxon>
        <taxon>Ascomycota</taxon>
        <taxon>Saccharomycotina</taxon>
        <taxon>Saccharomycetes</taxon>
        <taxon>Saccharomycodales</taxon>
        <taxon>Saccharomycodaceae</taxon>
        <taxon>Hanseniaspora</taxon>
    </lineage>
</organism>
<protein>
    <recommendedName>
        <fullName evidence="4">GDP/GTP exchange factor Sec2 N-terminal domain-containing protein</fullName>
    </recommendedName>
</protein>
<dbReference type="GO" id="GO:0006887">
    <property type="term" value="P:exocytosis"/>
    <property type="evidence" value="ECO:0007669"/>
    <property type="project" value="TreeGrafter"/>
</dbReference>
<dbReference type="EMBL" id="FQNF01000015">
    <property type="protein sequence ID" value="SGZ39009.1"/>
    <property type="molecule type" value="Genomic_DNA"/>
</dbReference>
<evidence type="ECO:0000256" key="2">
    <source>
        <dbReference type="SAM" id="Coils"/>
    </source>
</evidence>
<dbReference type="Gene3D" id="6.10.140.910">
    <property type="match status" value="1"/>
</dbReference>
<dbReference type="PANTHER" id="PTHR14430">
    <property type="entry name" value="RABIN3-RELATED"/>
    <property type="match status" value="1"/>
</dbReference>
<dbReference type="VEuPathDB" id="FungiDB:HGUI_01209"/>
<dbReference type="Proteomes" id="UP000183365">
    <property type="component" value="Unassembled WGS sequence"/>
</dbReference>
<dbReference type="AlphaFoldDB" id="A0A1L0CKT7"/>
<feature type="coiled-coil region" evidence="2">
    <location>
        <begin position="31"/>
        <end position="138"/>
    </location>
</feature>
<dbReference type="CDD" id="cd21044">
    <property type="entry name" value="Rab11BD_RAB3IP_like"/>
    <property type="match status" value="1"/>
</dbReference>
<dbReference type="GO" id="GO:0070319">
    <property type="term" value="C:Golgi to plasma membrane transport vesicle"/>
    <property type="evidence" value="ECO:0007669"/>
    <property type="project" value="TreeGrafter"/>
</dbReference>
<dbReference type="GO" id="GO:0005085">
    <property type="term" value="F:guanyl-nucleotide exchange factor activity"/>
    <property type="evidence" value="ECO:0007669"/>
    <property type="project" value="InterPro"/>
</dbReference>
<dbReference type="PANTHER" id="PTHR14430:SF0">
    <property type="entry name" value="SEC2P DOMAIN-CONTAINING PROTEIN"/>
    <property type="match status" value="1"/>
</dbReference>
<feature type="domain" description="GDP/GTP exchange factor Sec2 N-terminal" evidence="4">
    <location>
        <begin position="27"/>
        <end position="148"/>
    </location>
</feature>
<dbReference type="GO" id="GO:0051286">
    <property type="term" value="C:cell tip"/>
    <property type="evidence" value="ECO:0007669"/>
    <property type="project" value="TreeGrafter"/>
</dbReference>
<name>A0A1L0CKT7_9ASCO</name>
<gene>
    <name evidence="5" type="ORF">HGUI_01209</name>
</gene>
<keyword evidence="1 2" id="KW-0175">Coiled coil</keyword>
<sequence>MSELNTISKQQSNSQESFITVEEKNRIESSLSDMSQQLMETMNKNQLLEEKLIKLQEDIEYKKLQKAYEEQQLLREKAEQEVKGLREEISDLSVSLFEEANKMVSVEKENVYKKDLELKQIQRQLKEKEDIEVNLSQQLNSLKTILQQDSKAIEKTGDDTTNKNNTIHDQRVLFSPSIKNIRFDTEFYQEYLRFVSLLSSSNSILDTKHGSKLLKIIINQDIEPILKLDNSKSLTWAHKKNLFNWFISGEVLVEPISGHNEHFKSSYINKGKNMYKFPDSSPPVAIDEPCSICNERRNDSLEHNRLHYMKLPSQSSKKEFNLYLLCHYCLLKVRSICDIFGFLRELKMGVWNLEKVSSSSIDVKEQPLSQSTTRRKRSSSRAAKRVSMISDAFNIWSMNSNIDDSTKGNDKSDMVIETSKNGDLLTNIQLSFIELCKLRSILNWTNLGIWSLDTNDNACMNTKISPILDIDDKTVDKDTIKQIIKEESLKETSESIQEISIKDTSPSNNTNISEIDNAVDNILENVGIDEEGEEEQSGFDFEEYESSLPTSPV</sequence>
<dbReference type="Pfam" id="PF06428">
    <property type="entry name" value="Sec2p"/>
    <property type="match status" value="1"/>
</dbReference>